<evidence type="ECO:0000256" key="5">
    <source>
        <dbReference type="ARBA" id="ARBA00022984"/>
    </source>
</evidence>
<keyword evidence="7 10" id="KW-0472">Membrane</keyword>
<dbReference type="InterPro" id="IPR004268">
    <property type="entry name" value="MurJ"/>
</dbReference>
<keyword evidence="10 11" id="KW-0813">Transport</keyword>
<keyword evidence="4 10" id="KW-0133">Cell shape</keyword>
<dbReference type="GO" id="GO:0009252">
    <property type="term" value="P:peptidoglycan biosynthetic process"/>
    <property type="evidence" value="ECO:0007669"/>
    <property type="project" value="UniProtKB-UniRule"/>
</dbReference>
<comment type="subcellular location">
    <subcellularLocation>
        <location evidence="1 10">Cell membrane</location>
        <topology evidence="1 10">Multi-pass membrane protein</topology>
    </subcellularLocation>
</comment>
<dbReference type="PRINTS" id="PR01806">
    <property type="entry name" value="VIRFACTRMVIN"/>
</dbReference>
<evidence type="ECO:0000313" key="12">
    <source>
        <dbReference type="EMBL" id="RDU69231.1"/>
    </source>
</evidence>
<keyword evidence="3 10" id="KW-0812">Transmembrane</keyword>
<feature type="transmembrane region" description="Helical" evidence="10">
    <location>
        <begin position="204"/>
        <end position="220"/>
    </location>
</feature>
<dbReference type="GO" id="GO:0034204">
    <property type="term" value="P:lipid translocation"/>
    <property type="evidence" value="ECO:0007669"/>
    <property type="project" value="TreeGrafter"/>
</dbReference>
<dbReference type="CDD" id="cd13123">
    <property type="entry name" value="MATE_MurJ_like"/>
    <property type="match status" value="1"/>
</dbReference>
<dbReference type="PIRSF" id="PIRSF002869">
    <property type="entry name" value="MviN"/>
    <property type="match status" value="1"/>
</dbReference>
<evidence type="ECO:0000256" key="3">
    <source>
        <dbReference type="ARBA" id="ARBA00022692"/>
    </source>
</evidence>
<evidence type="ECO:0000256" key="11">
    <source>
        <dbReference type="PIRNR" id="PIRNR002869"/>
    </source>
</evidence>
<feature type="transmembrane region" description="Helical" evidence="10">
    <location>
        <begin position="75"/>
        <end position="102"/>
    </location>
</feature>
<dbReference type="GO" id="GO:0015648">
    <property type="term" value="F:lipid-linked peptidoglycan transporter activity"/>
    <property type="evidence" value="ECO:0007669"/>
    <property type="project" value="UniProtKB-UniRule"/>
</dbReference>
<evidence type="ECO:0000313" key="13">
    <source>
        <dbReference type="Proteomes" id="UP000257067"/>
    </source>
</evidence>
<name>A0A3D8IXD8_9HELI</name>
<feature type="transmembrane region" description="Helical" evidence="10">
    <location>
        <begin position="451"/>
        <end position="473"/>
    </location>
</feature>
<dbReference type="HAMAP" id="MF_02078">
    <property type="entry name" value="MurJ_MviN"/>
    <property type="match status" value="1"/>
</dbReference>
<keyword evidence="6 10" id="KW-1133">Transmembrane helix</keyword>
<feature type="transmembrane region" description="Helical" evidence="10">
    <location>
        <begin position="147"/>
        <end position="169"/>
    </location>
</feature>
<dbReference type="UniPathway" id="UPA00219"/>
<organism evidence="12 13">
    <name type="scientific">Helicobacter cholecystus</name>
    <dbReference type="NCBI Taxonomy" id="45498"/>
    <lineage>
        <taxon>Bacteria</taxon>
        <taxon>Pseudomonadati</taxon>
        <taxon>Campylobacterota</taxon>
        <taxon>Epsilonproteobacteria</taxon>
        <taxon>Campylobacterales</taxon>
        <taxon>Helicobacteraceae</taxon>
        <taxon>Helicobacter</taxon>
    </lineage>
</organism>
<feature type="transmembrane region" description="Helical" evidence="10">
    <location>
        <begin position="114"/>
        <end position="141"/>
    </location>
</feature>
<feature type="transmembrane region" description="Helical" evidence="10">
    <location>
        <begin position="241"/>
        <end position="267"/>
    </location>
</feature>
<reference evidence="12 13" key="1">
    <citation type="submission" date="2018-04" db="EMBL/GenBank/DDBJ databases">
        <title>Novel Campyloabacter and Helicobacter Species and Strains.</title>
        <authorList>
            <person name="Mannion A.J."/>
            <person name="Shen Z."/>
            <person name="Fox J.G."/>
        </authorList>
    </citation>
    <scope>NUCLEOTIDE SEQUENCE [LARGE SCALE GENOMIC DNA]</scope>
    <source>
        <strain evidence="12 13">ATCC 700242</strain>
    </source>
</reference>
<evidence type="ECO:0000256" key="2">
    <source>
        <dbReference type="ARBA" id="ARBA00022475"/>
    </source>
</evidence>
<dbReference type="RefSeq" id="WP_104725069.1">
    <property type="nucleotide sequence ID" value="NZ_FZNE01000015.1"/>
</dbReference>
<evidence type="ECO:0000256" key="6">
    <source>
        <dbReference type="ARBA" id="ARBA00022989"/>
    </source>
</evidence>
<dbReference type="AlphaFoldDB" id="A0A3D8IXD8"/>
<feature type="transmembrane region" description="Helical" evidence="10">
    <location>
        <begin position="362"/>
        <end position="382"/>
    </location>
</feature>
<accession>A0A3D8IXD8</accession>
<keyword evidence="10 11" id="KW-0961">Cell wall biogenesis/degradation</keyword>
<dbReference type="GO" id="GO:0005886">
    <property type="term" value="C:plasma membrane"/>
    <property type="evidence" value="ECO:0007669"/>
    <property type="project" value="UniProtKB-SubCell"/>
</dbReference>
<dbReference type="GO" id="GO:0071555">
    <property type="term" value="P:cell wall organization"/>
    <property type="evidence" value="ECO:0007669"/>
    <property type="project" value="UniProtKB-UniRule"/>
</dbReference>
<feature type="transmembrane region" description="Helical" evidence="10">
    <location>
        <begin position="21"/>
        <end position="44"/>
    </location>
</feature>
<dbReference type="GO" id="GO:0008360">
    <property type="term" value="P:regulation of cell shape"/>
    <property type="evidence" value="ECO:0007669"/>
    <property type="project" value="UniProtKB-UniRule"/>
</dbReference>
<keyword evidence="5 10" id="KW-0573">Peptidoglycan synthesis</keyword>
<dbReference type="EMBL" id="NXLU01000003">
    <property type="protein sequence ID" value="RDU69231.1"/>
    <property type="molecule type" value="Genomic_DNA"/>
</dbReference>
<comment type="similarity">
    <text evidence="9 10 11">Belongs to the MurJ/MviN family.</text>
</comment>
<dbReference type="PANTHER" id="PTHR47019:SF1">
    <property type="entry name" value="LIPID II FLIPPASE MURJ"/>
    <property type="match status" value="1"/>
</dbReference>
<feature type="transmembrane region" description="Helical" evidence="10">
    <location>
        <begin position="176"/>
        <end position="198"/>
    </location>
</feature>
<dbReference type="OrthoDB" id="9786339at2"/>
<feature type="transmembrane region" description="Helical" evidence="10">
    <location>
        <begin position="394"/>
        <end position="410"/>
    </location>
</feature>
<dbReference type="InterPro" id="IPR051050">
    <property type="entry name" value="Lipid_II_flippase_MurJ/MviN"/>
</dbReference>
<dbReference type="PANTHER" id="PTHR47019">
    <property type="entry name" value="LIPID II FLIPPASE MURJ"/>
    <property type="match status" value="1"/>
</dbReference>
<comment type="function">
    <text evidence="8 10 11">Involved in peptidoglycan biosynthesis. Transports lipid-linked peptidoglycan precursors from the inner to the outer leaflet of the cytoplasmic membrane.</text>
</comment>
<evidence type="ECO:0000256" key="10">
    <source>
        <dbReference type="HAMAP-Rule" id="MF_02078"/>
    </source>
</evidence>
<proteinExistence type="inferred from homology"/>
<sequence>MLKKAFLTNSSGILLSRILGFLRDVCMASILGAGIFSDIFFIAFKLPNLFRRIFGEGAFTQSFLPSFIYARNKGVFALSIGGVFATILLLLSLLVCLFSPLLTKLLAFGFPQDVINMAAPIVAINFWYLLLIFIVTLLGGILQYKNVFWVSAYNTALLNVCMILALLYAKDQDKLQIVYCLSYGVLCGGVAQILLHFYPLYRYGFFRLFSYSIPVIFSFIKNTHKHSQRFKKDFKSFFSQFFPALLGSSTIQLLAFIETFIASFLSFGSISYLYYANRIFQLPLALFAIATSVALFPMIAKAIKNTQTHLALKKMSQAFWFLTLTLCACSIGGIILKEEIIILLYQRGPFTQNDTLTTANVFAFYLLGLVPFGLSKILSLWLYSHKLQGKSAKYSLISLGSGTLLCLLLVKPFGVLGIAFSSSFAGFILLILNIKAIGTKNFFCIIANKKWAFITLIALPIEALAVYGLKILIQGYL</sequence>
<evidence type="ECO:0000256" key="8">
    <source>
        <dbReference type="ARBA" id="ARBA00060041"/>
    </source>
</evidence>
<evidence type="ECO:0000256" key="7">
    <source>
        <dbReference type="ARBA" id="ARBA00023136"/>
    </source>
</evidence>
<feature type="transmembrane region" description="Helical" evidence="10">
    <location>
        <begin position="416"/>
        <end position="439"/>
    </location>
</feature>
<comment type="pathway">
    <text evidence="10">Cell wall biogenesis; peptidoglycan biosynthesis.</text>
</comment>
<keyword evidence="13" id="KW-1185">Reference proteome</keyword>
<evidence type="ECO:0000256" key="4">
    <source>
        <dbReference type="ARBA" id="ARBA00022960"/>
    </source>
</evidence>
<dbReference type="Pfam" id="PF03023">
    <property type="entry name" value="MurJ"/>
    <property type="match status" value="1"/>
</dbReference>
<dbReference type="Proteomes" id="UP000257067">
    <property type="component" value="Unassembled WGS sequence"/>
</dbReference>
<dbReference type="NCBIfam" id="TIGR01695">
    <property type="entry name" value="murJ_mviN"/>
    <property type="match status" value="1"/>
</dbReference>
<gene>
    <name evidence="12" type="primary">mviN</name>
    <name evidence="10" type="synonym">murJ</name>
    <name evidence="12" type="ORF">CQA62_03570</name>
</gene>
<evidence type="ECO:0000256" key="9">
    <source>
        <dbReference type="ARBA" id="ARBA00061532"/>
    </source>
</evidence>
<evidence type="ECO:0000256" key="1">
    <source>
        <dbReference type="ARBA" id="ARBA00004651"/>
    </source>
</evidence>
<protein>
    <recommendedName>
        <fullName evidence="10">Probable lipid II flippase MurJ</fullName>
    </recommendedName>
</protein>
<comment type="caution">
    <text evidence="12">The sequence shown here is derived from an EMBL/GenBank/DDBJ whole genome shotgun (WGS) entry which is preliminary data.</text>
</comment>
<keyword evidence="2 10" id="KW-1003">Cell membrane</keyword>
<feature type="transmembrane region" description="Helical" evidence="10">
    <location>
        <begin position="279"/>
        <end position="299"/>
    </location>
</feature>
<feature type="transmembrane region" description="Helical" evidence="10">
    <location>
        <begin position="319"/>
        <end position="342"/>
    </location>
</feature>